<dbReference type="GO" id="GO:0043093">
    <property type="term" value="P:FtsZ-dependent cytokinesis"/>
    <property type="evidence" value="ECO:0007669"/>
    <property type="project" value="UniProtKB-UniRule"/>
</dbReference>
<sequence>MFIRRKSQSELITGLDIGSTAIRVAVANQVTGGGKFDLQLVGLIEVPAEGVHRGVITSIEETVSSISHALEQTERLIGVPIEHAWVGISGSHVVAQESKGVVAVAKSDGEIAGDDVARAVEAAGAIAPPLNYEVLHVLPRTFTVDGQTGIKDPVGMTGVRLEVDTQIIHGSTSHIKNLTKAVYRTGIDIDDLILSVLAVGDAVVTPRQKELGVGVVNIGGSTTSVLVYEEGDILHAAVLPIGSEHVTSDLAIGLKSSIEVAEYVKRDFGACVAGDISKKERMDLVNAGGEMNEDVSLKHIAEIIQARMEEILEKVEQEFIKAGRSQLLPAGVVFTGGGAKVARLIELAKYKLGLPASLGYPFDVRSASEKVNDLSFATAIGLAKWGAKIRQGKTPMGMSSQKGVEKISRRVKEWFKALVP</sequence>
<comment type="similarity">
    <text evidence="5 6">Belongs to the FtsA/MreB family.</text>
</comment>
<evidence type="ECO:0000256" key="1">
    <source>
        <dbReference type="ARBA" id="ARBA00022475"/>
    </source>
</evidence>
<dbReference type="HAMAP" id="MF_02033">
    <property type="entry name" value="FtsA"/>
    <property type="match status" value="1"/>
</dbReference>
<comment type="caution">
    <text evidence="8">The sequence shown here is derived from an EMBL/GenBank/DDBJ whole genome shotgun (WGS) entry which is preliminary data.</text>
</comment>
<keyword evidence="2 5" id="KW-0132">Cell division</keyword>
<feature type="domain" description="SHS2" evidence="7">
    <location>
        <begin position="12"/>
        <end position="203"/>
    </location>
</feature>
<proteinExistence type="inferred from homology"/>
<dbReference type="PIRSF" id="PIRSF003101">
    <property type="entry name" value="FtsA"/>
    <property type="match status" value="1"/>
</dbReference>
<dbReference type="InterPro" id="IPR020823">
    <property type="entry name" value="Cell_div_FtsA"/>
</dbReference>
<keyword evidence="1 5" id="KW-1003">Cell membrane</keyword>
<dbReference type="PANTHER" id="PTHR32432:SF4">
    <property type="entry name" value="CELL DIVISION PROTEIN FTSA"/>
    <property type="match status" value="1"/>
</dbReference>
<dbReference type="Pfam" id="PF14450">
    <property type="entry name" value="FtsA"/>
    <property type="match status" value="1"/>
</dbReference>
<evidence type="ECO:0000313" key="9">
    <source>
        <dbReference type="Proteomes" id="UP000178347"/>
    </source>
</evidence>
<organism evidence="8 9">
    <name type="scientific">Candidatus Magasanikbacteria bacterium RIFCSPLOWO2_12_FULL_43_12</name>
    <dbReference type="NCBI Taxonomy" id="1798692"/>
    <lineage>
        <taxon>Bacteria</taxon>
        <taxon>Candidatus Magasanikiibacteriota</taxon>
    </lineage>
</organism>
<dbReference type="GO" id="GO:0009898">
    <property type="term" value="C:cytoplasmic side of plasma membrane"/>
    <property type="evidence" value="ECO:0007669"/>
    <property type="project" value="UniProtKB-UniRule"/>
</dbReference>
<evidence type="ECO:0000256" key="2">
    <source>
        <dbReference type="ARBA" id="ARBA00022618"/>
    </source>
</evidence>
<keyword evidence="4 5" id="KW-0131">Cell cycle</keyword>
<comment type="subcellular location">
    <subcellularLocation>
        <location evidence="5">Cell membrane</location>
        <topology evidence="5">Peripheral membrane protein</topology>
        <orientation evidence="5">Cytoplasmic side</orientation>
    </subcellularLocation>
    <text evidence="5">Localizes to the Z ring in an FtsZ-dependent manner. Targeted to the membrane through a conserved C-terminal amphipathic helix.</text>
</comment>
<dbReference type="PANTHER" id="PTHR32432">
    <property type="entry name" value="CELL DIVISION PROTEIN FTSA-RELATED"/>
    <property type="match status" value="1"/>
</dbReference>
<reference evidence="8 9" key="1">
    <citation type="journal article" date="2016" name="Nat. Commun.">
        <title>Thousands of microbial genomes shed light on interconnected biogeochemical processes in an aquifer system.</title>
        <authorList>
            <person name="Anantharaman K."/>
            <person name="Brown C.T."/>
            <person name="Hug L.A."/>
            <person name="Sharon I."/>
            <person name="Castelle C.J."/>
            <person name="Probst A.J."/>
            <person name="Thomas B.C."/>
            <person name="Singh A."/>
            <person name="Wilkins M.J."/>
            <person name="Karaoz U."/>
            <person name="Brodie E.L."/>
            <person name="Williams K.H."/>
            <person name="Hubbard S.S."/>
            <person name="Banfield J.F."/>
        </authorList>
    </citation>
    <scope>NUCLEOTIDE SEQUENCE [LARGE SCALE GENOMIC DNA]</scope>
</reference>
<evidence type="ECO:0000259" key="7">
    <source>
        <dbReference type="SMART" id="SM00842"/>
    </source>
</evidence>
<evidence type="ECO:0000256" key="4">
    <source>
        <dbReference type="ARBA" id="ARBA00023306"/>
    </source>
</evidence>
<evidence type="ECO:0000256" key="3">
    <source>
        <dbReference type="ARBA" id="ARBA00023136"/>
    </source>
</evidence>
<comment type="function">
    <text evidence="5 6">Cell division protein that is involved in the assembly of the Z ring. May serve as a membrane anchor for the Z ring.</text>
</comment>
<dbReference type="STRING" id="1798692.A3G00_02135"/>
<comment type="subunit">
    <text evidence="5">Self-interacts. Interacts with FtsZ.</text>
</comment>
<dbReference type="EMBL" id="MFQN01000029">
    <property type="protein sequence ID" value="OGH74073.1"/>
    <property type="molecule type" value="Genomic_DNA"/>
</dbReference>
<dbReference type="SUPFAM" id="SSF53067">
    <property type="entry name" value="Actin-like ATPase domain"/>
    <property type="match status" value="2"/>
</dbReference>
<dbReference type="Pfam" id="PF02491">
    <property type="entry name" value="SHS2_FTSA"/>
    <property type="match status" value="1"/>
</dbReference>
<evidence type="ECO:0000256" key="5">
    <source>
        <dbReference type="HAMAP-Rule" id="MF_02033"/>
    </source>
</evidence>
<keyword evidence="3 5" id="KW-0472">Membrane</keyword>
<protein>
    <recommendedName>
        <fullName evidence="5 6">Cell division protein FtsA</fullName>
    </recommendedName>
</protein>
<name>A0A1F6MRM0_9BACT</name>
<dbReference type="InterPro" id="IPR043129">
    <property type="entry name" value="ATPase_NBD"/>
</dbReference>
<dbReference type="Proteomes" id="UP000178347">
    <property type="component" value="Unassembled WGS sequence"/>
</dbReference>
<dbReference type="InterPro" id="IPR003494">
    <property type="entry name" value="SHS2_FtsA"/>
</dbReference>
<dbReference type="CDD" id="cd24048">
    <property type="entry name" value="ASKHA_NBD_FtsA"/>
    <property type="match status" value="1"/>
</dbReference>
<accession>A0A1F6MRM0</accession>
<evidence type="ECO:0000313" key="8">
    <source>
        <dbReference type="EMBL" id="OGH74073.1"/>
    </source>
</evidence>
<dbReference type="InterPro" id="IPR050696">
    <property type="entry name" value="FtsA/MreB"/>
</dbReference>
<dbReference type="NCBIfam" id="TIGR01174">
    <property type="entry name" value="ftsA"/>
    <property type="match status" value="1"/>
</dbReference>
<evidence type="ECO:0000256" key="6">
    <source>
        <dbReference type="PIRNR" id="PIRNR003101"/>
    </source>
</evidence>
<dbReference type="AlphaFoldDB" id="A0A1F6MRM0"/>
<gene>
    <name evidence="5" type="primary">ftsA</name>
    <name evidence="8" type="ORF">A3G00_02135</name>
</gene>
<dbReference type="GO" id="GO:0032153">
    <property type="term" value="C:cell division site"/>
    <property type="evidence" value="ECO:0007669"/>
    <property type="project" value="UniProtKB-UniRule"/>
</dbReference>
<dbReference type="Gene3D" id="3.30.420.40">
    <property type="match status" value="2"/>
</dbReference>
<dbReference type="SMART" id="SM00842">
    <property type="entry name" value="FtsA"/>
    <property type="match status" value="1"/>
</dbReference>